<dbReference type="AlphaFoldDB" id="A0A7X0H8U5"/>
<accession>A0A7X0H8U5</accession>
<dbReference type="InterPro" id="IPR004888">
    <property type="entry name" value="Glycoside_hydrolase_63"/>
</dbReference>
<dbReference type="SUPFAM" id="SSF48208">
    <property type="entry name" value="Six-hairpin glycosidases"/>
    <property type="match status" value="1"/>
</dbReference>
<proteinExistence type="predicted"/>
<dbReference type="InterPro" id="IPR012341">
    <property type="entry name" value="6hp_glycosidase-like_sf"/>
</dbReference>
<comment type="caution">
    <text evidence="3">The sequence shown here is derived from an EMBL/GenBank/DDBJ whole genome shotgun (WGS) entry which is preliminary data.</text>
</comment>
<dbReference type="EMBL" id="JACHGY010000001">
    <property type="protein sequence ID" value="MBB6431419.1"/>
    <property type="molecule type" value="Genomic_DNA"/>
</dbReference>
<dbReference type="GO" id="GO:0009311">
    <property type="term" value="P:oligosaccharide metabolic process"/>
    <property type="evidence" value="ECO:0007669"/>
    <property type="project" value="InterPro"/>
</dbReference>
<organism evidence="3 4">
    <name type="scientific">Algisphaera agarilytica</name>
    <dbReference type="NCBI Taxonomy" id="1385975"/>
    <lineage>
        <taxon>Bacteria</taxon>
        <taxon>Pseudomonadati</taxon>
        <taxon>Planctomycetota</taxon>
        <taxon>Phycisphaerae</taxon>
        <taxon>Phycisphaerales</taxon>
        <taxon>Phycisphaeraceae</taxon>
        <taxon>Algisphaera</taxon>
    </lineage>
</organism>
<dbReference type="GO" id="GO:0004573">
    <property type="term" value="F:Glc3Man9GlcNAc2 oligosaccharide glucosidase activity"/>
    <property type="evidence" value="ECO:0007669"/>
    <property type="project" value="InterPro"/>
</dbReference>
<feature type="domain" description="Mannosylglycerate hydrolase MGH1-like glycoside hydrolase" evidence="2">
    <location>
        <begin position="455"/>
        <end position="680"/>
    </location>
</feature>
<feature type="domain" description="Mannosylglycerate hydrolase MGH1-like glycoside hydrolase" evidence="2">
    <location>
        <begin position="731"/>
        <end position="884"/>
    </location>
</feature>
<dbReference type="PANTHER" id="PTHR10412">
    <property type="entry name" value="MANNOSYL-OLIGOSACCHARIDE GLUCOSIDASE"/>
    <property type="match status" value="1"/>
</dbReference>
<gene>
    <name evidence="3" type="ORF">HNQ40_003225</name>
</gene>
<evidence type="ECO:0000313" key="4">
    <source>
        <dbReference type="Proteomes" id="UP000541810"/>
    </source>
</evidence>
<dbReference type="RefSeq" id="WP_184678887.1">
    <property type="nucleotide sequence ID" value="NZ_JACHGY010000001.1"/>
</dbReference>
<name>A0A7X0H8U5_9BACT</name>
<sequence length="898" mass="105053">MPKPKPNPNADTPEHRRLREDRAREKNWKRWGPYLSERQWATVREDYSSDGNVWDYFPHDHARSRAYRWGEDGLLGFTDRECRMCFALALWNEKDVILKERLFGLTGHQGNHGEDVKESYYYLDSTPTHSYAKAMYRYPQSAYPYDELVKESLKRTKKDLEYELEDTGAFDENRFFEVQAEYAKADIDDLLMRITLTNRGPEAAKLHVLPTLWFRNTWVWGCEHEGCHMRPDMRMVPRPGKAMSVRKVQAVKTEHETLGKYTWVAGPNPETGELPEMLFTENHTNHERLFGERNRTRFHKDAFHRHIVDGEKGAINPQQYGTKAAAHYKLNLAPGESKTLTLRLYPSDTPRHTMLDEELSPEAFDVVFDARVRDAEQFYDIVIPQTLSDEQRLVSRQAYAGLLWTKQFYHYIIDAWLNGDPDMRTPPEQRQTGRNHDWPHLFARDILSMPDKWEYPWFAAWDTAFHMLPFCRIDADFAKRQLDKFLREWYMHPNGQIPAYEFAFGDVNPPVHAWAVWRVYKMTAARGKRDRLFLASCFQKLLLNFTWWVNRKDPNGNHLFAGGFLGLDNIGVFDRSQKLPGGRQLVQSDATAWMAFYCNIMLSMAMELADDDNSPHSMAYADMASKFFEHFVSIADAINDIGQDGLWDEKDGIYYDQLITKGESEPIRIRSLVGLMPLIAVETFKQERIDRLPGFKRRMEWFLKYRGDLAKRIAFMANDQDNETTRSDMLLLAMPSRERLRRVLKYMLDEDEFFGPYGIRSVSKYHEKHPYELDLDGEKMSVKYTPGESDTRMFGGNSNWRGPVWFPINYLILESLQRYHYFYGESFTVECPTGSGNYVTLDKVAQEIERRLIKLCPPDEEGRVLFYEYFHGDTGRGLGASHQTGWTALVARCIEDMA</sequence>
<evidence type="ECO:0000313" key="3">
    <source>
        <dbReference type="EMBL" id="MBB6431419.1"/>
    </source>
</evidence>
<dbReference type="Proteomes" id="UP000541810">
    <property type="component" value="Unassembled WGS sequence"/>
</dbReference>
<dbReference type="PANTHER" id="PTHR10412:SF10">
    <property type="entry name" value="GLYCOSYL HYDROLASE FAMILY 63 C-TERMINAL DOMAIN-CONTAINING PROTEIN"/>
    <property type="match status" value="1"/>
</dbReference>
<evidence type="ECO:0000256" key="1">
    <source>
        <dbReference type="SAM" id="MobiDB-lite"/>
    </source>
</evidence>
<dbReference type="Gene3D" id="1.50.10.10">
    <property type="match status" value="1"/>
</dbReference>
<evidence type="ECO:0000259" key="2">
    <source>
        <dbReference type="Pfam" id="PF22422"/>
    </source>
</evidence>
<reference evidence="3 4" key="1">
    <citation type="submission" date="2020-08" db="EMBL/GenBank/DDBJ databases">
        <title>Genomic Encyclopedia of Type Strains, Phase IV (KMG-IV): sequencing the most valuable type-strain genomes for metagenomic binning, comparative biology and taxonomic classification.</title>
        <authorList>
            <person name="Goeker M."/>
        </authorList>
    </citation>
    <scope>NUCLEOTIDE SEQUENCE [LARGE SCALE GENOMIC DNA]</scope>
    <source>
        <strain evidence="3 4">DSM 103725</strain>
    </source>
</reference>
<dbReference type="InterPro" id="IPR008928">
    <property type="entry name" value="6-hairpin_glycosidase_sf"/>
</dbReference>
<feature type="region of interest" description="Disordered" evidence="1">
    <location>
        <begin position="1"/>
        <end position="21"/>
    </location>
</feature>
<protein>
    <recommendedName>
        <fullName evidence="2">Mannosylglycerate hydrolase MGH1-like glycoside hydrolase domain-containing protein</fullName>
    </recommendedName>
</protein>
<keyword evidence="4" id="KW-1185">Reference proteome</keyword>
<feature type="compositionally biased region" description="Basic and acidic residues" evidence="1">
    <location>
        <begin position="12"/>
        <end position="21"/>
    </location>
</feature>
<dbReference type="InterPro" id="IPR054491">
    <property type="entry name" value="MGH1-like_GH"/>
</dbReference>
<dbReference type="Pfam" id="PF22422">
    <property type="entry name" value="MGH1-like_GH"/>
    <property type="match status" value="2"/>
</dbReference>